<proteinExistence type="predicted"/>
<gene>
    <name evidence="2" type="ORF">HCT48_03255</name>
</gene>
<keyword evidence="3" id="KW-1185">Reference proteome</keyword>
<name>A0A968KZD9_9SPIO</name>
<reference evidence="2" key="1">
    <citation type="submission" date="2020-03" db="EMBL/GenBank/DDBJ databases">
        <title>Spirochaetal bacteria isolated from arthropods constitute a novel genus Entomospira genus novum within the order Spirochaetales.</title>
        <authorList>
            <person name="Grana-Miraglia L."/>
            <person name="Sikutova S."/>
            <person name="Fingerle V."/>
            <person name="Sing A."/>
            <person name="Castillo-Ramirez S."/>
            <person name="Margos G."/>
            <person name="Rudolf I."/>
        </authorList>
    </citation>
    <scope>NUCLEOTIDE SEQUENCE</scope>
    <source>
        <strain evidence="2">BR149</strain>
    </source>
</reference>
<dbReference type="EMBL" id="JAATLM010000001">
    <property type="protein sequence ID" value="NIZ69231.1"/>
    <property type="molecule type" value="Genomic_DNA"/>
</dbReference>
<accession>A0A968KZD9</accession>
<feature type="chain" id="PRO_5036800634" evidence="1">
    <location>
        <begin position="34"/>
        <end position="303"/>
    </location>
</feature>
<comment type="caution">
    <text evidence="2">The sequence shown here is derived from an EMBL/GenBank/DDBJ whole genome shotgun (WGS) entry which is preliminary data.</text>
</comment>
<evidence type="ECO:0000256" key="1">
    <source>
        <dbReference type="SAM" id="SignalP"/>
    </source>
</evidence>
<sequence length="303" mass="34547">MMKNLMNLTTNPRRSLGVALALSLFLLAPFAYAQPQKILSDPLVRALAYTYNVQQEKNVSHLSQEPLDGHLLHVREQNSWQGMIHLYDIQEVNGQRQQNLLLSFSYDLSTPTLITATQHRSIPPAHFWGQMGPALILYEPISTPASILWLEQGKETLILDNVASSTMISYLGGEQYHIEQRPDNFPAMNHLFDATTKKVSQNFPYLISLHQATQQVLYSPDGIHLYLHDTLTNRSRKLDTEGFTLSDAEIASPYRSISQRITKVEWRVDADADWGHLVLEFTMDNGGRSRAFYHTVTGMRIYF</sequence>
<organism evidence="2 3">
    <name type="scientific">Entomospira culicis</name>
    <dbReference type="NCBI Taxonomy" id="2719989"/>
    <lineage>
        <taxon>Bacteria</taxon>
        <taxon>Pseudomonadati</taxon>
        <taxon>Spirochaetota</taxon>
        <taxon>Spirochaetia</taxon>
        <taxon>Spirochaetales</taxon>
        <taxon>Spirochaetaceae</taxon>
        <taxon>Entomospira</taxon>
    </lineage>
</organism>
<evidence type="ECO:0000313" key="3">
    <source>
        <dbReference type="Proteomes" id="UP000778951"/>
    </source>
</evidence>
<dbReference type="AlphaFoldDB" id="A0A968KZD9"/>
<keyword evidence="1" id="KW-0732">Signal</keyword>
<feature type="signal peptide" evidence="1">
    <location>
        <begin position="1"/>
        <end position="33"/>
    </location>
</feature>
<evidence type="ECO:0000313" key="2">
    <source>
        <dbReference type="EMBL" id="NIZ69231.1"/>
    </source>
</evidence>
<protein>
    <submittedName>
        <fullName evidence="2">Uncharacterized protein</fullName>
    </submittedName>
</protein>
<dbReference type="RefSeq" id="WP_167695326.1">
    <property type="nucleotide sequence ID" value="NZ_CP118181.1"/>
</dbReference>
<dbReference type="Proteomes" id="UP000778951">
    <property type="component" value="Unassembled WGS sequence"/>
</dbReference>